<keyword evidence="4" id="KW-1133">Transmembrane helix</keyword>
<keyword evidence="4" id="KW-0472">Membrane</keyword>
<keyword evidence="2" id="KW-0119">Carbohydrate metabolism</keyword>
<feature type="transmembrane region" description="Helical" evidence="4">
    <location>
        <begin position="27"/>
        <end position="47"/>
    </location>
</feature>
<dbReference type="Pfam" id="PF00553">
    <property type="entry name" value="CBM_2"/>
    <property type="match status" value="1"/>
</dbReference>
<dbReference type="RefSeq" id="WP_235057711.1">
    <property type="nucleotide sequence ID" value="NZ_JAKFHA010000041.1"/>
</dbReference>
<dbReference type="GO" id="GO:0030247">
    <property type="term" value="F:polysaccharide binding"/>
    <property type="evidence" value="ECO:0007669"/>
    <property type="project" value="UniProtKB-UniRule"/>
</dbReference>
<gene>
    <name evidence="6" type="ORF">LZ495_37805</name>
</gene>
<keyword evidence="2" id="KW-0624">Polysaccharide degradation</keyword>
<evidence type="ECO:0000256" key="3">
    <source>
        <dbReference type="SAM" id="MobiDB-lite"/>
    </source>
</evidence>
<dbReference type="InterPro" id="IPR012291">
    <property type="entry name" value="CBM2_carb-bd_dom_sf"/>
</dbReference>
<dbReference type="Proteomes" id="UP001165378">
    <property type="component" value="Unassembled WGS sequence"/>
</dbReference>
<dbReference type="InterPro" id="IPR017853">
    <property type="entry name" value="GH"/>
</dbReference>
<feature type="domain" description="CBM2" evidence="5">
    <location>
        <begin position="49"/>
        <end position="163"/>
    </location>
</feature>
<evidence type="ECO:0000259" key="5">
    <source>
        <dbReference type="PROSITE" id="PS51173"/>
    </source>
</evidence>
<dbReference type="SUPFAM" id="SSF51445">
    <property type="entry name" value="(Trans)glycosidases"/>
    <property type="match status" value="1"/>
</dbReference>
<proteinExistence type="predicted"/>
<protein>
    <submittedName>
        <fullName evidence="6">Cellulose binding domain-containing protein</fullName>
    </submittedName>
</protein>
<dbReference type="Gene3D" id="2.60.40.290">
    <property type="match status" value="1"/>
</dbReference>
<reference evidence="6" key="1">
    <citation type="submission" date="2022-01" db="EMBL/GenBank/DDBJ databases">
        <title>Genome-Based Taxonomic Classification of the Phylum Actinobacteria.</title>
        <authorList>
            <person name="Gao Y."/>
        </authorList>
    </citation>
    <scope>NUCLEOTIDE SEQUENCE</scope>
    <source>
        <strain evidence="6">KLBMP 8922</strain>
    </source>
</reference>
<dbReference type="GO" id="GO:0004553">
    <property type="term" value="F:hydrolase activity, hydrolyzing O-glycosyl compounds"/>
    <property type="evidence" value="ECO:0007669"/>
    <property type="project" value="InterPro"/>
</dbReference>
<name>A0AA41Q8N3_9ACTN</name>
<dbReference type="EMBL" id="JAKFHA010000041">
    <property type="protein sequence ID" value="MCF2532940.1"/>
    <property type="molecule type" value="Genomic_DNA"/>
</dbReference>
<dbReference type="SUPFAM" id="SSF49384">
    <property type="entry name" value="Carbohydrate-binding domain"/>
    <property type="match status" value="1"/>
</dbReference>
<feature type="compositionally biased region" description="Low complexity" evidence="3">
    <location>
        <begin position="199"/>
        <end position="209"/>
    </location>
</feature>
<dbReference type="InterPro" id="IPR001919">
    <property type="entry name" value="CBD2"/>
</dbReference>
<feature type="region of interest" description="Disordered" evidence="3">
    <location>
        <begin position="167"/>
        <end position="246"/>
    </location>
</feature>
<evidence type="ECO:0000256" key="1">
    <source>
        <dbReference type="ARBA" id="ARBA00022729"/>
    </source>
</evidence>
<dbReference type="PANTHER" id="PTHR42976">
    <property type="entry name" value="BIFUNCTIONAL CHITINASE/LYSOZYME-RELATED"/>
    <property type="match status" value="1"/>
</dbReference>
<evidence type="ECO:0000313" key="6">
    <source>
        <dbReference type="EMBL" id="MCF2532940.1"/>
    </source>
</evidence>
<dbReference type="InterPro" id="IPR008965">
    <property type="entry name" value="CBM2/CBM3_carb-bd_dom_sf"/>
</dbReference>
<evidence type="ECO:0000256" key="2">
    <source>
        <dbReference type="ARBA" id="ARBA00023326"/>
    </source>
</evidence>
<dbReference type="SMART" id="SM00637">
    <property type="entry name" value="CBD_II"/>
    <property type="match status" value="1"/>
</dbReference>
<keyword evidence="1" id="KW-0732">Signal</keyword>
<keyword evidence="4" id="KW-0812">Transmembrane</keyword>
<comment type="caution">
    <text evidence="6">The sequence shown here is derived from an EMBL/GenBank/DDBJ whole genome shotgun (WGS) entry which is preliminary data.</text>
</comment>
<evidence type="ECO:0000256" key="4">
    <source>
        <dbReference type="SAM" id="Phobius"/>
    </source>
</evidence>
<dbReference type="AlphaFoldDB" id="A0AA41Q8N3"/>
<dbReference type="InterPro" id="IPR052750">
    <property type="entry name" value="GH18_Chitinase"/>
</dbReference>
<organism evidence="6 7">
    <name type="scientific">Yinghuangia soli</name>
    <dbReference type="NCBI Taxonomy" id="2908204"/>
    <lineage>
        <taxon>Bacteria</taxon>
        <taxon>Bacillati</taxon>
        <taxon>Actinomycetota</taxon>
        <taxon>Actinomycetes</taxon>
        <taxon>Kitasatosporales</taxon>
        <taxon>Streptomycetaceae</taxon>
        <taxon>Yinghuangia</taxon>
    </lineage>
</organism>
<keyword evidence="7" id="KW-1185">Reference proteome</keyword>
<sequence length="548" mass="57016">MGLRRATAPTARTPWSTRARDALRGRVRWAVTAVVLAALPAVFVVAFSGEDKPDRLSAEYVRTGSWDNGFSAQYILRNAGDETVQGWTLRFRLPPGSEVTTLWNGRLDRDGARYTIRSEDWNHALRPGETAVVGFEARHVDPSVPPFETPVDCTINRHPCMGGALVESAGERSRTAPEPTATSGAGPANPRTQPGHPVPGASSGAAATGSPPPGGATAGSGAGPGTAPPPQTPASRTGNPGGTAQGVPLRPYLDLAAPGSYDLAAAAAATGITDWTLAFVVDLGGCRPAWGGGIRLDDPGITAKFAELRALGGRASVSFGGAAGTDLAASCATPEELAAAYRAVVDTYEVDRIDLDVEGRSLGRPDIVERRNIALGLLRDGLRRDGRSVEITYTLPAGPAGLGPEAMALLRDAAARQVGVDSVNLLAMDYGAANAPDPAGNMGRYAMDAARAAHGQLRSIWLQMSDQQAWQILSVTPLIGSGDVPGEVFTLADARQLAAFAAANNLGRLSWWSAVRDRACSGTNAADEPPCSGLPQVPHAYARAFQAK</sequence>
<dbReference type="PROSITE" id="PS51173">
    <property type="entry name" value="CBM2"/>
    <property type="match status" value="1"/>
</dbReference>
<dbReference type="Gene3D" id="3.20.20.80">
    <property type="entry name" value="Glycosidases"/>
    <property type="match status" value="1"/>
</dbReference>
<dbReference type="PANTHER" id="PTHR42976:SF1">
    <property type="entry name" value="GH18 DOMAIN-CONTAINING PROTEIN-RELATED"/>
    <property type="match status" value="1"/>
</dbReference>
<dbReference type="CDD" id="cd06543">
    <property type="entry name" value="GH18_PF-ChiA-like"/>
    <property type="match status" value="1"/>
</dbReference>
<evidence type="ECO:0000313" key="7">
    <source>
        <dbReference type="Proteomes" id="UP001165378"/>
    </source>
</evidence>
<accession>A0AA41Q8N3</accession>
<dbReference type="GO" id="GO:0000272">
    <property type="term" value="P:polysaccharide catabolic process"/>
    <property type="evidence" value="ECO:0007669"/>
    <property type="project" value="UniProtKB-KW"/>
</dbReference>